<dbReference type="InterPro" id="IPR039010">
    <property type="entry name" value="Synaptotagmin_SMP"/>
</dbReference>
<evidence type="ECO:0000259" key="17">
    <source>
        <dbReference type="PROSITE" id="PS50004"/>
    </source>
</evidence>
<name>A0A672J9I3_SALFA</name>
<keyword evidence="10" id="KW-0106">Calcium</keyword>
<dbReference type="GO" id="GO:0031210">
    <property type="term" value="F:phosphatidylcholine binding"/>
    <property type="evidence" value="ECO:0007669"/>
    <property type="project" value="TreeGrafter"/>
</dbReference>
<feature type="domain" description="C2" evidence="17">
    <location>
        <begin position="286"/>
        <end position="406"/>
    </location>
</feature>
<dbReference type="PANTHER" id="PTHR45761">
    <property type="entry name" value="EXTENDED SYNAPTOTAGMIN-LIKE PROTEIN 2, ISOFORM C"/>
    <property type="match status" value="1"/>
</dbReference>
<dbReference type="GO" id="GO:0005544">
    <property type="term" value="F:calcium-dependent phospholipid binding"/>
    <property type="evidence" value="ECO:0007669"/>
    <property type="project" value="TreeGrafter"/>
</dbReference>
<evidence type="ECO:0000256" key="5">
    <source>
        <dbReference type="ARBA" id="ARBA00022475"/>
    </source>
</evidence>
<evidence type="ECO:0008006" key="21">
    <source>
        <dbReference type="Google" id="ProtNLM"/>
    </source>
</evidence>
<dbReference type="GO" id="GO:0005789">
    <property type="term" value="C:endoplasmic reticulum membrane"/>
    <property type="evidence" value="ECO:0007669"/>
    <property type="project" value="UniProtKB-SubCell"/>
</dbReference>
<feature type="domain" description="C2" evidence="17">
    <location>
        <begin position="431"/>
        <end position="582"/>
    </location>
</feature>
<dbReference type="InterPro" id="IPR031468">
    <property type="entry name" value="SMP_LBD"/>
</dbReference>
<dbReference type="CDD" id="cd04030">
    <property type="entry name" value="C2C_KIAA1228"/>
    <property type="match status" value="1"/>
</dbReference>
<feature type="compositionally biased region" description="Low complexity" evidence="15">
    <location>
        <begin position="616"/>
        <end position="627"/>
    </location>
</feature>
<dbReference type="GO" id="GO:0006869">
    <property type="term" value="P:lipid transport"/>
    <property type="evidence" value="ECO:0007669"/>
    <property type="project" value="UniProtKB-KW"/>
</dbReference>
<evidence type="ECO:0000313" key="19">
    <source>
        <dbReference type="Ensembl" id="ENSSFAP00005050836.1"/>
    </source>
</evidence>
<dbReference type="Gene3D" id="2.60.40.150">
    <property type="entry name" value="C2 domain"/>
    <property type="match status" value="3"/>
</dbReference>
<evidence type="ECO:0000256" key="16">
    <source>
        <dbReference type="SAM" id="Phobius"/>
    </source>
</evidence>
<dbReference type="FunFam" id="2.60.40.150:FF:000078">
    <property type="entry name" value="Extended synaptotagmin 2"/>
    <property type="match status" value="1"/>
</dbReference>
<feature type="compositionally biased region" description="Low complexity" evidence="15">
    <location>
        <begin position="660"/>
        <end position="671"/>
    </location>
</feature>
<reference evidence="19" key="2">
    <citation type="submission" date="2025-08" db="UniProtKB">
        <authorList>
            <consortium name="Ensembl"/>
        </authorList>
    </citation>
    <scope>IDENTIFICATION</scope>
</reference>
<dbReference type="SMART" id="SM00239">
    <property type="entry name" value="C2"/>
    <property type="match status" value="3"/>
</dbReference>
<feature type="transmembrane region" description="Helical" evidence="16">
    <location>
        <begin position="36"/>
        <end position="65"/>
    </location>
</feature>
<proteinExistence type="inferred from homology"/>
<keyword evidence="11 16" id="KW-1133">Transmembrane helix</keyword>
<evidence type="ECO:0000256" key="14">
    <source>
        <dbReference type="ARBA" id="ARBA00023136"/>
    </source>
</evidence>
<dbReference type="GO" id="GO:0008429">
    <property type="term" value="F:phosphatidylethanolamine binding"/>
    <property type="evidence" value="ECO:0007669"/>
    <property type="project" value="TreeGrafter"/>
</dbReference>
<dbReference type="Pfam" id="PF17047">
    <property type="entry name" value="SMP_LBD"/>
    <property type="match status" value="1"/>
</dbReference>
<dbReference type="CDD" id="cd08391">
    <property type="entry name" value="C2A_C2C_Synaptotagmin_like"/>
    <property type="match status" value="1"/>
</dbReference>
<evidence type="ECO:0000256" key="6">
    <source>
        <dbReference type="ARBA" id="ARBA00022692"/>
    </source>
</evidence>
<dbReference type="PANTHER" id="PTHR45761:SF2">
    <property type="entry name" value="EXTENDED SYNAPTOTAGMIN-2"/>
    <property type="match status" value="1"/>
</dbReference>
<keyword evidence="13" id="KW-0446">Lipid-binding</keyword>
<evidence type="ECO:0000256" key="7">
    <source>
        <dbReference type="ARBA" id="ARBA00022723"/>
    </source>
</evidence>
<feature type="region of interest" description="Disordered" evidence="15">
    <location>
        <begin position="608"/>
        <end position="684"/>
    </location>
</feature>
<keyword evidence="14 16" id="KW-0472">Membrane</keyword>
<sequence>MSRDGMTAVRGAHSHDAPVSSASELTQTWVHIAKTFVLIFPIYVLGYFECSFSWLLIGLVIFFWWRRNTVGKHSRLSRALAFFEDEEERSAALGLTTSDLPPWVHFPDVERVEWLNKTVKQMWPYICKFVEKLFHEIIEPAVKESNAHLSTFCFSKIDMGDKPLRINGVKVYTENVDKRQIIMDLQISFVGNTEIDVDIKRYYCKAGIKSIQIHGVLRVVMEPLLGDMPLVGALSLFFLKKPLLDINWTGLTNILDIPGLNGFSDSLIQDIIYSYLVLPNRITIPLVGNVELAKLRFPMPKGVLRIHFLEAQDLEGKDKFLGGLIKGKSDPYGVLQIGNQIFQSKTIKESLHPKWNEVYEALVYEHSGQHLEIELFDEDPDKDDFLGSLMIDMTELHKEQKVDEWFDLEETPTGKLHLKLEWLSLFSTSERLDQVLRSVRADRSLANDGLSSALLVVYLDSAKNLPVRPSVVEPLVCLELRVAFGTDARLSDPLSPRQSAKKSSSEPSPYVQFTVGHKTLESKIRYKTKEPLWEDCFTFLVHNPRRQELEVEIKDDKHKCTLGNLTVPLSGLLAEEEMTLTQCFALRNSGPSSTIKLKMALRVKRCPASPVPQPAAAPSLRTSVSDSPLPPPTPPPPLDASTLTLQQRDGEPYSASPLRSTTSLSSGMSSSQKHLPHKESTPSLASDISLPFATVELQQRLRQLQNGSAPSQFPLGEIQLTVRHSSQRNKLIVVVHACRNLIAFTKDGSDPFIRLYLLPDKSRTGRRKTGTMKRTLNPVFDQTFEFSVSMVELHRRTLDVAVKNGGSILSKHKGLLGKVLVDLSGDEISKGCTQW</sequence>
<dbReference type="FunFam" id="2.60.40.150:FF:000025">
    <property type="entry name" value="Extended synaptotagmin 2"/>
    <property type="match status" value="1"/>
</dbReference>
<keyword evidence="9" id="KW-0256">Endoplasmic reticulum</keyword>
<evidence type="ECO:0000256" key="13">
    <source>
        <dbReference type="ARBA" id="ARBA00023121"/>
    </source>
</evidence>
<gene>
    <name evidence="19" type="primary">esyt2b</name>
</gene>
<feature type="domain" description="C2" evidence="17">
    <location>
        <begin position="714"/>
        <end position="835"/>
    </location>
</feature>
<evidence type="ECO:0000256" key="10">
    <source>
        <dbReference type="ARBA" id="ARBA00022837"/>
    </source>
</evidence>
<dbReference type="Proteomes" id="UP000472267">
    <property type="component" value="Chromosome 9"/>
</dbReference>
<protein>
    <recommendedName>
        <fullName evidence="21">Extended synaptotagmin-like protein 2b</fullName>
    </recommendedName>
</protein>
<dbReference type="GO" id="GO:0005886">
    <property type="term" value="C:plasma membrane"/>
    <property type="evidence" value="ECO:0007669"/>
    <property type="project" value="UniProtKB-SubCell"/>
</dbReference>
<dbReference type="GO" id="GO:0061817">
    <property type="term" value="P:endoplasmic reticulum-plasma membrane tethering"/>
    <property type="evidence" value="ECO:0007669"/>
    <property type="project" value="InterPro"/>
</dbReference>
<evidence type="ECO:0000256" key="12">
    <source>
        <dbReference type="ARBA" id="ARBA00023055"/>
    </source>
</evidence>
<comment type="subcellular location">
    <subcellularLocation>
        <location evidence="1">Cell membrane</location>
        <topology evidence="1">Peripheral membrane protein</topology>
    </subcellularLocation>
    <subcellularLocation>
        <location evidence="2">Endoplasmic reticulum membrane</location>
        <topology evidence="2">Multi-pass membrane protein</topology>
    </subcellularLocation>
</comment>
<dbReference type="PROSITE" id="PS51847">
    <property type="entry name" value="SMP"/>
    <property type="match status" value="1"/>
</dbReference>
<evidence type="ECO:0000313" key="20">
    <source>
        <dbReference type="Proteomes" id="UP000472267"/>
    </source>
</evidence>
<evidence type="ECO:0000256" key="11">
    <source>
        <dbReference type="ARBA" id="ARBA00022989"/>
    </source>
</evidence>
<dbReference type="InterPro" id="IPR037733">
    <property type="entry name" value="Ext_Synaptotagmin_C2A"/>
</dbReference>
<dbReference type="GO" id="GO:0005509">
    <property type="term" value="F:calcium ion binding"/>
    <property type="evidence" value="ECO:0007669"/>
    <property type="project" value="TreeGrafter"/>
</dbReference>
<evidence type="ECO:0000256" key="3">
    <source>
        <dbReference type="ARBA" id="ARBA00005867"/>
    </source>
</evidence>
<dbReference type="SUPFAM" id="SSF49562">
    <property type="entry name" value="C2 domain (Calcium/lipid-binding domain, CaLB)"/>
    <property type="match status" value="3"/>
</dbReference>
<reference evidence="19" key="3">
    <citation type="submission" date="2025-09" db="UniProtKB">
        <authorList>
            <consortium name="Ensembl"/>
        </authorList>
    </citation>
    <scope>IDENTIFICATION</scope>
</reference>
<accession>A0A672J9I3</accession>
<feature type="compositionally biased region" description="Pro residues" evidence="15">
    <location>
        <begin position="628"/>
        <end position="638"/>
    </location>
</feature>
<dbReference type="AlphaFoldDB" id="A0A672J9I3"/>
<dbReference type="InterPro" id="IPR037749">
    <property type="entry name" value="Ext_Synaptotagmin_C2B"/>
</dbReference>
<dbReference type="InterPro" id="IPR000008">
    <property type="entry name" value="C2_dom"/>
</dbReference>
<dbReference type="CDD" id="cd04050">
    <property type="entry name" value="C2B_Synaptotagmin-like"/>
    <property type="match status" value="1"/>
</dbReference>
<reference evidence="19" key="1">
    <citation type="submission" date="2019-06" db="EMBL/GenBank/DDBJ databases">
        <authorList>
            <consortium name="Wellcome Sanger Institute Data Sharing"/>
        </authorList>
    </citation>
    <scope>NUCLEOTIDE SEQUENCE [LARGE SCALE GENOMIC DNA]</scope>
</reference>
<dbReference type="InterPro" id="IPR035892">
    <property type="entry name" value="C2_domain_sf"/>
</dbReference>
<organism evidence="19 20">
    <name type="scientific">Salarias fasciatus</name>
    <name type="common">Jewelled blenny</name>
    <name type="synonym">Blennius fasciatus</name>
    <dbReference type="NCBI Taxonomy" id="181472"/>
    <lineage>
        <taxon>Eukaryota</taxon>
        <taxon>Metazoa</taxon>
        <taxon>Chordata</taxon>
        <taxon>Craniata</taxon>
        <taxon>Vertebrata</taxon>
        <taxon>Euteleostomi</taxon>
        <taxon>Actinopterygii</taxon>
        <taxon>Neopterygii</taxon>
        <taxon>Teleostei</taxon>
        <taxon>Neoteleostei</taxon>
        <taxon>Acanthomorphata</taxon>
        <taxon>Ovalentaria</taxon>
        <taxon>Blenniimorphae</taxon>
        <taxon>Blenniiformes</taxon>
        <taxon>Blennioidei</taxon>
        <taxon>Blenniidae</taxon>
        <taxon>Salariinae</taxon>
        <taxon>Salarias</taxon>
    </lineage>
</organism>
<comment type="similarity">
    <text evidence="3">Belongs to the extended synaptotagmin family.</text>
</comment>
<keyword evidence="5" id="KW-1003">Cell membrane</keyword>
<evidence type="ECO:0000256" key="4">
    <source>
        <dbReference type="ARBA" id="ARBA00022448"/>
    </source>
</evidence>
<keyword evidence="4" id="KW-0813">Transport</keyword>
<dbReference type="InterPro" id="IPR037752">
    <property type="entry name" value="C2C_KIAA1228"/>
</dbReference>
<evidence type="ECO:0000259" key="18">
    <source>
        <dbReference type="PROSITE" id="PS51847"/>
    </source>
</evidence>
<evidence type="ECO:0000256" key="2">
    <source>
        <dbReference type="ARBA" id="ARBA00004477"/>
    </source>
</evidence>
<dbReference type="Pfam" id="PF00168">
    <property type="entry name" value="C2"/>
    <property type="match status" value="3"/>
</dbReference>
<keyword evidence="8" id="KW-0677">Repeat</keyword>
<feature type="domain" description="SMP-LTD" evidence="18">
    <location>
        <begin position="108"/>
        <end position="287"/>
    </location>
</feature>
<evidence type="ECO:0000256" key="9">
    <source>
        <dbReference type="ARBA" id="ARBA00022824"/>
    </source>
</evidence>
<dbReference type="PROSITE" id="PS50004">
    <property type="entry name" value="C2"/>
    <property type="match status" value="3"/>
</dbReference>
<evidence type="ECO:0000256" key="8">
    <source>
        <dbReference type="ARBA" id="ARBA00022737"/>
    </source>
</evidence>
<keyword evidence="7" id="KW-0479">Metal-binding</keyword>
<keyword evidence="6 16" id="KW-0812">Transmembrane</keyword>
<dbReference type="Ensembl" id="ENSSFAT00005052477.1">
    <property type="protein sequence ID" value="ENSSFAP00005050836.1"/>
    <property type="gene ID" value="ENSSFAG00005023826.1"/>
</dbReference>
<dbReference type="InterPro" id="IPR051634">
    <property type="entry name" value="Extended_Synaptotagmin"/>
</dbReference>
<evidence type="ECO:0000256" key="15">
    <source>
        <dbReference type="SAM" id="MobiDB-lite"/>
    </source>
</evidence>
<evidence type="ECO:0000256" key="1">
    <source>
        <dbReference type="ARBA" id="ARBA00004202"/>
    </source>
</evidence>
<keyword evidence="20" id="KW-1185">Reference proteome</keyword>
<dbReference type="GO" id="GO:0035091">
    <property type="term" value="F:phosphatidylinositol binding"/>
    <property type="evidence" value="ECO:0007669"/>
    <property type="project" value="TreeGrafter"/>
</dbReference>
<keyword evidence="12" id="KW-0445">Lipid transport</keyword>